<dbReference type="NCBIfam" id="TIGR03357">
    <property type="entry name" value="VI_zyme"/>
    <property type="match status" value="1"/>
</dbReference>
<sequence length="248" mass="28254">MAELATREALQPSLLDRLTDRSRYLERVTIAYREQALTDAGLDVSDLREMFTSLGLVRGEGGEADEDVWDNRLDVRPFRRVMELSPRADVPAVESLIELRRRTLVPSLDESRDERLISQRRLRQMVLRDLGWLLNTPRMGELVDLSLYPEVTRSTLNYGVPDMTGQSLSGADLKSLADGLRQAIIAFEPRLHDVLVTPVERDETGRKNTIAFVIEGELWGQPLPEQLYLHTELDLEDASVTLRESNDR</sequence>
<evidence type="ECO:0000313" key="2">
    <source>
        <dbReference type="EMBL" id="MCP1673930.1"/>
    </source>
</evidence>
<accession>A0AAE3G191</accession>
<dbReference type="Proteomes" id="UP001205843">
    <property type="component" value="Unassembled WGS sequence"/>
</dbReference>
<evidence type="ECO:0000313" key="3">
    <source>
        <dbReference type="Proteomes" id="UP001205843"/>
    </source>
</evidence>
<proteinExistence type="predicted"/>
<evidence type="ECO:0000259" key="1">
    <source>
        <dbReference type="Pfam" id="PF04965"/>
    </source>
</evidence>
<name>A0AAE3G191_9GAMM</name>
<feature type="domain" description="IraD/Gp25-like" evidence="1">
    <location>
        <begin position="121"/>
        <end position="222"/>
    </location>
</feature>
<dbReference type="PANTHER" id="PTHR38595">
    <property type="entry name" value="CYTOPLASMIC PROTEIN-RELATED"/>
    <property type="match status" value="1"/>
</dbReference>
<keyword evidence="3" id="KW-1185">Reference proteome</keyword>
<dbReference type="Pfam" id="PF04965">
    <property type="entry name" value="GPW_gp25"/>
    <property type="match status" value="1"/>
</dbReference>
<dbReference type="InterPro" id="IPR053176">
    <property type="entry name" value="T6SS_TssE1-like"/>
</dbReference>
<protein>
    <submittedName>
        <fullName evidence="2">Type VI secretion system lysozyme-like protein</fullName>
    </submittedName>
</protein>
<dbReference type="PANTHER" id="PTHR38595:SF1">
    <property type="entry name" value="TYPE VI SECRETION SYSTEM COMPONENT TSSE1"/>
    <property type="match status" value="1"/>
</dbReference>
<dbReference type="SUPFAM" id="SSF160719">
    <property type="entry name" value="gpW/gp25-like"/>
    <property type="match status" value="1"/>
</dbReference>
<gene>
    <name evidence="2" type="ORF">J2T57_001029</name>
</gene>
<dbReference type="InterPro" id="IPR007048">
    <property type="entry name" value="IraD/Gp25-like"/>
</dbReference>
<reference evidence="2" key="1">
    <citation type="submission" date="2022-03" db="EMBL/GenBank/DDBJ databases">
        <title>Genomic Encyclopedia of Type Strains, Phase III (KMG-III): the genomes of soil and plant-associated and newly described type strains.</title>
        <authorList>
            <person name="Whitman W."/>
        </authorList>
    </citation>
    <scope>NUCLEOTIDE SEQUENCE</scope>
    <source>
        <strain evidence="2">ANL 6-2</strain>
    </source>
</reference>
<dbReference type="RefSeq" id="WP_253475253.1">
    <property type="nucleotide sequence ID" value="NZ_JALJXV010000002.1"/>
</dbReference>
<comment type="caution">
    <text evidence="2">The sequence shown here is derived from an EMBL/GenBank/DDBJ whole genome shotgun (WGS) entry which is preliminary data.</text>
</comment>
<organism evidence="2 3">
    <name type="scientific">Natronocella acetinitrilica</name>
    <dbReference type="NCBI Taxonomy" id="414046"/>
    <lineage>
        <taxon>Bacteria</taxon>
        <taxon>Pseudomonadati</taxon>
        <taxon>Pseudomonadota</taxon>
        <taxon>Gammaproteobacteria</taxon>
        <taxon>Chromatiales</taxon>
        <taxon>Ectothiorhodospiraceae</taxon>
        <taxon>Natronocella</taxon>
    </lineage>
</organism>
<dbReference type="InterPro" id="IPR017737">
    <property type="entry name" value="TssE1-like"/>
</dbReference>
<dbReference type="AlphaFoldDB" id="A0AAE3G191"/>
<dbReference type="EMBL" id="JALJXV010000002">
    <property type="protein sequence ID" value="MCP1673930.1"/>
    <property type="molecule type" value="Genomic_DNA"/>
</dbReference>